<dbReference type="EMBL" id="BAABLV010000001">
    <property type="protein sequence ID" value="GAA4887969.1"/>
    <property type="molecule type" value="Genomic_DNA"/>
</dbReference>
<reference evidence="2" key="1">
    <citation type="journal article" date="2019" name="Int. J. Syst. Evol. Microbiol.">
        <title>The Global Catalogue of Microorganisms (GCM) 10K type strain sequencing project: providing services to taxonomists for standard genome sequencing and annotation.</title>
        <authorList>
            <consortium name="The Broad Institute Genomics Platform"/>
            <consortium name="The Broad Institute Genome Sequencing Center for Infectious Disease"/>
            <person name="Wu L."/>
            <person name="Ma J."/>
        </authorList>
    </citation>
    <scope>NUCLEOTIDE SEQUENCE [LARGE SCALE GENOMIC DNA]</scope>
    <source>
        <strain evidence="2">JCM 19125</strain>
    </source>
</reference>
<dbReference type="Pfam" id="PF10094">
    <property type="entry name" value="DUF2332"/>
    <property type="match status" value="1"/>
</dbReference>
<sequence length="335" mass="36100">MRGSRFLETEPVGRLYEWFATETAATSPTWEALSRWIARTPEVHSRLDDLPGQARQPNRFLAALRFLGGPTEPGAAFVAWLDDNWAEVERIVLSRTTQTNEPGRCAVVAPVLASLPQPIALVELGASAGLCLLPDRYAYSHDGDPIRSAAAAPDAPEFPCRVTGAPPGDPRELTVAARAGVDLNPLDPTDPDTRRWLRALVWPGEEDREERLAAALHVAAEVRPRITRADLTQDPATVISAAVDTVRQQAPSATPVIVHSAFLAYLSRDDRQAVVDAIRGSGAHWVSMEGPRVVPGLDPSSLGPMPEAASFLIALDGEPLGWAQAHGRSVHWGAP</sequence>
<comment type="caution">
    <text evidence="1">The sequence shown here is derived from an EMBL/GenBank/DDBJ whole genome shotgun (WGS) entry which is preliminary data.</text>
</comment>
<dbReference type="InterPro" id="IPR011200">
    <property type="entry name" value="UCP012608"/>
</dbReference>
<protein>
    <recommendedName>
        <fullName evidence="3">DUF2332 domain-containing protein</fullName>
    </recommendedName>
</protein>
<gene>
    <name evidence="1" type="ORF">GCM10025789_00160</name>
</gene>
<accession>A0ABP9EV01</accession>
<organism evidence="1 2">
    <name type="scientific">Tessaracoccus lubricantis</name>
    <dbReference type="NCBI Taxonomy" id="545543"/>
    <lineage>
        <taxon>Bacteria</taxon>
        <taxon>Bacillati</taxon>
        <taxon>Actinomycetota</taxon>
        <taxon>Actinomycetes</taxon>
        <taxon>Propionibacteriales</taxon>
        <taxon>Propionibacteriaceae</taxon>
        <taxon>Tessaracoccus</taxon>
    </lineage>
</organism>
<evidence type="ECO:0000313" key="1">
    <source>
        <dbReference type="EMBL" id="GAA4887969.1"/>
    </source>
</evidence>
<proteinExistence type="predicted"/>
<name>A0ABP9EV01_9ACTN</name>
<evidence type="ECO:0008006" key="3">
    <source>
        <dbReference type="Google" id="ProtNLM"/>
    </source>
</evidence>
<evidence type="ECO:0000313" key="2">
    <source>
        <dbReference type="Proteomes" id="UP001501521"/>
    </source>
</evidence>
<dbReference type="RefSeq" id="WP_345577144.1">
    <property type="nucleotide sequence ID" value="NZ_BAABLV010000001.1"/>
</dbReference>
<dbReference type="Proteomes" id="UP001501521">
    <property type="component" value="Unassembled WGS sequence"/>
</dbReference>
<keyword evidence="2" id="KW-1185">Reference proteome</keyword>